<evidence type="ECO:0000256" key="3">
    <source>
        <dbReference type="ARBA" id="ARBA00022490"/>
    </source>
</evidence>
<dbReference type="GO" id="GO:0000139">
    <property type="term" value="C:Golgi membrane"/>
    <property type="evidence" value="ECO:0007669"/>
    <property type="project" value="UniProtKB-SubCell"/>
</dbReference>
<evidence type="ECO:0000256" key="9">
    <source>
        <dbReference type="SAM" id="Phobius"/>
    </source>
</evidence>
<name>A0A9N9QIZ6_9CUCU</name>
<evidence type="ECO:0000256" key="1">
    <source>
        <dbReference type="ARBA" id="ARBA00004323"/>
    </source>
</evidence>
<evidence type="ECO:0000256" key="2">
    <source>
        <dbReference type="ARBA" id="ARBA00004496"/>
    </source>
</evidence>
<keyword evidence="6 9" id="KW-1133">Transmembrane helix</keyword>
<keyword evidence="11" id="KW-1185">Reference proteome</keyword>
<evidence type="ECO:0000256" key="6">
    <source>
        <dbReference type="ARBA" id="ARBA00022989"/>
    </source>
</evidence>
<dbReference type="PANTHER" id="PTHR35259">
    <property type="entry name" value="BOMBESIN RECEPTOR-ACTIVATED PROTEIN C6ORF89"/>
    <property type="match status" value="1"/>
</dbReference>
<evidence type="ECO:0000256" key="7">
    <source>
        <dbReference type="ARBA" id="ARBA00023034"/>
    </source>
</evidence>
<dbReference type="PANTHER" id="PTHR35259:SF1">
    <property type="entry name" value="BOMBESIN RECEPTOR-ACTIVATED PROTEIN C6ORF89"/>
    <property type="match status" value="1"/>
</dbReference>
<evidence type="ECO:0000313" key="10">
    <source>
        <dbReference type="EMBL" id="CAG9760564.1"/>
    </source>
</evidence>
<dbReference type="Proteomes" id="UP001152799">
    <property type="component" value="Chromosome 1"/>
</dbReference>
<comment type="subcellular location">
    <subcellularLocation>
        <location evidence="2">Cytoplasm</location>
    </subcellularLocation>
    <subcellularLocation>
        <location evidence="1">Golgi apparatus membrane</location>
        <topology evidence="1">Single-pass type II membrane protein</topology>
    </subcellularLocation>
</comment>
<keyword evidence="8 9" id="KW-0472">Membrane</keyword>
<dbReference type="InterPro" id="IPR038757">
    <property type="entry name" value="BRAP"/>
</dbReference>
<feature type="transmembrane region" description="Helical" evidence="9">
    <location>
        <begin position="48"/>
        <end position="67"/>
    </location>
</feature>
<keyword evidence="4 9" id="KW-0812">Transmembrane</keyword>
<proteinExistence type="predicted"/>
<dbReference type="OrthoDB" id="10036464at2759"/>
<evidence type="ECO:0000256" key="5">
    <source>
        <dbReference type="ARBA" id="ARBA00022968"/>
    </source>
</evidence>
<sequence>MNKNHLLLNEYKQNLETIIKSAKECGLNDEIIRKIFQKSLSKKIRKKSNFLIMLTIFASCFSIYVLLNVHTPTSSIVLRNVQGIMYPALKMVRTLFLPFIKLFPSLTNLYDESCLLQNPFFHLADMECWPCENVHSVLDVSGMEKKINIVEKVSEGIPFIIKSNLKSNHSEISLAAIQEALNIEPMESSSENFQFHYRINKMMNAVALRRLFPAPEFLPERSGQAVERFINIDSPTSDPYSLPNTECSYVFVMQGSGERTISLQPSPECRSKCKSLAILMKTSHVLLYNWWYWRPRSLPSRTKNKDLSITYINSYC</sequence>
<evidence type="ECO:0000256" key="8">
    <source>
        <dbReference type="ARBA" id="ARBA00023136"/>
    </source>
</evidence>
<gene>
    <name evidence="10" type="ORF">CEUTPL_LOCUS1288</name>
</gene>
<dbReference type="AlphaFoldDB" id="A0A9N9QIZ6"/>
<accession>A0A9N9QIZ6</accession>
<evidence type="ECO:0000313" key="11">
    <source>
        <dbReference type="Proteomes" id="UP001152799"/>
    </source>
</evidence>
<keyword evidence="7" id="KW-0333">Golgi apparatus</keyword>
<reference evidence="10" key="1">
    <citation type="submission" date="2022-01" db="EMBL/GenBank/DDBJ databases">
        <authorList>
            <person name="King R."/>
        </authorList>
    </citation>
    <scope>NUCLEOTIDE SEQUENCE</scope>
</reference>
<evidence type="ECO:0000256" key="4">
    <source>
        <dbReference type="ARBA" id="ARBA00022692"/>
    </source>
</evidence>
<keyword evidence="5" id="KW-0735">Signal-anchor</keyword>
<organism evidence="10 11">
    <name type="scientific">Ceutorhynchus assimilis</name>
    <name type="common">cabbage seed weevil</name>
    <dbReference type="NCBI Taxonomy" id="467358"/>
    <lineage>
        <taxon>Eukaryota</taxon>
        <taxon>Metazoa</taxon>
        <taxon>Ecdysozoa</taxon>
        <taxon>Arthropoda</taxon>
        <taxon>Hexapoda</taxon>
        <taxon>Insecta</taxon>
        <taxon>Pterygota</taxon>
        <taxon>Neoptera</taxon>
        <taxon>Endopterygota</taxon>
        <taxon>Coleoptera</taxon>
        <taxon>Polyphaga</taxon>
        <taxon>Cucujiformia</taxon>
        <taxon>Curculionidae</taxon>
        <taxon>Ceutorhynchinae</taxon>
        <taxon>Ceutorhynchus</taxon>
    </lineage>
</organism>
<protein>
    <submittedName>
        <fullName evidence="10">Uncharacterized protein</fullName>
    </submittedName>
</protein>
<keyword evidence="3" id="KW-0963">Cytoplasm</keyword>
<dbReference type="EMBL" id="OU892277">
    <property type="protein sequence ID" value="CAG9760564.1"/>
    <property type="molecule type" value="Genomic_DNA"/>
</dbReference>